<feature type="compositionally biased region" description="Basic residues" evidence="1">
    <location>
        <begin position="33"/>
        <end position="43"/>
    </location>
</feature>
<sequence>MFGRTGRVDVHRAACPSPGRPRPSCPQLLVPSRRPRPKRHGRPPPKTTFDAPTPGPPDASQKPRRTRSTTPAARHSSSSHAECLATTRRIRLHPAAQKPPARRLPTVNDTRARPTQRQRADGTTSIHPALTTRRNPCALTSRGLTSAAPNRTRRPARRRAVRTEGHDLRVWTSRRARRTLACGPV</sequence>
<dbReference type="EMBL" id="MLJW01000329">
    <property type="protein sequence ID" value="OIQ89470.1"/>
    <property type="molecule type" value="Genomic_DNA"/>
</dbReference>
<comment type="caution">
    <text evidence="2">The sequence shown here is derived from an EMBL/GenBank/DDBJ whole genome shotgun (WGS) entry which is preliminary data.</text>
</comment>
<feature type="compositionally biased region" description="Basic residues" evidence="1">
    <location>
        <begin position="151"/>
        <end position="160"/>
    </location>
</feature>
<organism evidence="2">
    <name type="scientific">mine drainage metagenome</name>
    <dbReference type="NCBI Taxonomy" id="410659"/>
    <lineage>
        <taxon>unclassified sequences</taxon>
        <taxon>metagenomes</taxon>
        <taxon>ecological metagenomes</taxon>
    </lineage>
</organism>
<feature type="region of interest" description="Disordered" evidence="1">
    <location>
        <begin position="141"/>
        <end position="163"/>
    </location>
</feature>
<feature type="compositionally biased region" description="Polar residues" evidence="1">
    <location>
        <begin position="107"/>
        <end position="126"/>
    </location>
</feature>
<accession>A0A1J5R0J4</accession>
<feature type="region of interest" description="Disordered" evidence="1">
    <location>
        <begin position="1"/>
        <end position="129"/>
    </location>
</feature>
<feature type="compositionally biased region" description="Basic and acidic residues" evidence="1">
    <location>
        <begin position="1"/>
        <end position="12"/>
    </location>
</feature>
<proteinExistence type="predicted"/>
<reference evidence="2" key="1">
    <citation type="submission" date="2016-10" db="EMBL/GenBank/DDBJ databases">
        <title>Sequence of Gallionella enrichment culture.</title>
        <authorList>
            <person name="Poehlein A."/>
            <person name="Muehling M."/>
            <person name="Daniel R."/>
        </authorList>
    </citation>
    <scope>NUCLEOTIDE SEQUENCE</scope>
</reference>
<gene>
    <name evidence="2" type="ORF">GALL_286500</name>
</gene>
<protein>
    <submittedName>
        <fullName evidence="2">Uncharacterized protein</fullName>
    </submittedName>
</protein>
<name>A0A1J5R0J4_9ZZZZ</name>
<evidence type="ECO:0000256" key="1">
    <source>
        <dbReference type="SAM" id="MobiDB-lite"/>
    </source>
</evidence>
<evidence type="ECO:0000313" key="2">
    <source>
        <dbReference type="EMBL" id="OIQ89470.1"/>
    </source>
</evidence>
<feature type="compositionally biased region" description="Low complexity" evidence="1">
    <location>
        <begin position="68"/>
        <end position="81"/>
    </location>
</feature>
<dbReference type="AlphaFoldDB" id="A0A1J5R0J4"/>